<evidence type="ECO:0000313" key="3">
    <source>
        <dbReference type="EMBL" id="KXZ54124.1"/>
    </source>
</evidence>
<sequence>MADYLQDDDRQEYIPANRLGRPLQRPLSAHANNRQFPPTAGAPLQKASTFGNGTPGLGKPRIQSAAQYRNRPSTASHAPTPVPAWGEPSSPRALYGMGVAGSSLAPGLFAGIEPPPVYQRPDHTRPVAFKEREALEDEVRKLRVALSGYKDQNRMLRTERQRLEEELGRYRTNLVKAEELLNAREKALSPTM</sequence>
<protein>
    <submittedName>
        <fullName evidence="3">Uncharacterized protein</fullName>
    </submittedName>
</protein>
<organism evidence="3 4">
    <name type="scientific">Gonium pectorale</name>
    <name type="common">Green alga</name>
    <dbReference type="NCBI Taxonomy" id="33097"/>
    <lineage>
        <taxon>Eukaryota</taxon>
        <taxon>Viridiplantae</taxon>
        <taxon>Chlorophyta</taxon>
        <taxon>core chlorophytes</taxon>
        <taxon>Chlorophyceae</taxon>
        <taxon>CS clade</taxon>
        <taxon>Chlamydomonadales</taxon>
        <taxon>Volvocaceae</taxon>
        <taxon>Gonium</taxon>
    </lineage>
</organism>
<dbReference type="OrthoDB" id="546207at2759"/>
<gene>
    <name evidence="3" type="ORF">GPECTOR_5g225</name>
</gene>
<accession>A0A150GWE4</accession>
<keyword evidence="1" id="KW-0175">Coiled coil</keyword>
<dbReference type="Proteomes" id="UP000075714">
    <property type="component" value="Unassembled WGS sequence"/>
</dbReference>
<evidence type="ECO:0000256" key="2">
    <source>
        <dbReference type="SAM" id="MobiDB-lite"/>
    </source>
</evidence>
<evidence type="ECO:0000256" key="1">
    <source>
        <dbReference type="SAM" id="Coils"/>
    </source>
</evidence>
<proteinExistence type="predicted"/>
<comment type="caution">
    <text evidence="3">The sequence shown here is derived from an EMBL/GenBank/DDBJ whole genome shotgun (WGS) entry which is preliminary data.</text>
</comment>
<feature type="compositionally biased region" description="Polar residues" evidence="2">
    <location>
        <begin position="64"/>
        <end position="77"/>
    </location>
</feature>
<dbReference type="STRING" id="33097.A0A150GWE4"/>
<reference evidence="4" key="1">
    <citation type="journal article" date="2016" name="Nat. Commun.">
        <title>The Gonium pectorale genome demonstrates co-option of cell cycle regulation during the evolution of multicellularity.</title>
        <authorList>
            <person name="Hanschen E.R."/>
            <person name="Marriage T.N."/>
            <person name="Ferris P.J."/>
            <person name="Hamaji T."/>
            <person name="Toyoda A."/>
            <person name="Fujiyama A."/>
            <person name="Neme R."/>
            <person name="Noguchi H."/>
            <person name="Minakuchi Y."/>
            <person name="Suzuki M."/>
            <person name="Kawai-Toyooka H."/>
            <person name="Smith D.R."/>
            <person name="Sparks H."/>
            <person name="Anderson J."/>
            <person name="Bakaric R."/>
            <person name="Luria V."/>
            <person name="Karger A."/>
            <person name="Kirschner M.W."/>
            <person name="Durand P.M."/>
            <person name="Michod R.E."/>
            <person name="Nozaki H."/>
            <person name="Olson B.J."/>
        </authorList>
    </citation>
    <scope>NUCLEOTIDE SEQUENCE [LARGE SCALE GENOMIC DNA]</scope>
    <source>
        <strain evidence="4">NIES-2863</strain>
    </source>
</reference>
<feature type="coiled-coil region" evidence="1">
    <location>
        <begin position="132"/>
        <end position="180"/>
    </location>
</feature>
<evidence type="ECO:0000313" key="4">
    <source>
        <dbReference type="Proteomes" id="UP000075714"/>
    </source>
</evidence>
<name>A0A150GWE4_GONPE</name>
<dbReference type="EMBL" id="LSYV01000006">
    <property type="protein sequence ID" value="KXZ54124.1"/>
    <property type="molecule type" value="Genomic_DNA"/>
</dbReference>
<feature type="region of interest" description="Disordered" evidence="2">
    <location>
        <begin position="1"/>
        <end position="90"/>
    </location>
</feature>
<keyword evidence="4" id="KW-1185">Reference proteome</keyword>
<dbReference type="AlphaFoldDB" id="A0A150GWE4"/>